<evidence type="ECO:0000259" key="3">
    <source>
        <dbReference type="Pfam" id="PF01757"/>
    </source>
</evidence>
<feature type="transmembrane region" description="Helical" evidence="2">
    <location>
        <begin position="212"/>
        <end position="231"/>
    </location>
</feature>
<dbReference type="Pfam" id="PF01757">
    <property type="entry name" value="Acyl_transf_3"/>
    <property type="match status" value="1"/>
</dbReference>
<keyword evidence="2" id="KW-0812">Transmembrane</keyword>
<feature type="transmembrane region" description="Helical" evidence="2">
    <location>
        <begin position="131"/>
        <end position="150"/>
    </location>
</feature>
<organism evidence="4 5">
    <name type="scientific">Luteimicrobium album</name>
    <dbReference type="NCBI Taxonomy" id="1054550"/>
    <lineage>
        <taxon>Bacteria</taxon>
        <taxon>Bacillati</taxon>
        <taxon>Actinomycetota</taxon>
        <taxon>Actinomycetes</taxon>
        <taxon>Micrococcales</taxon>
        <taxon>Luteimicrobium</taxon>
    </lineage>
</organism>
<feature type="domain" description="Acyltransferase 3" evidence="3">
    <location>
        <begin position="36"/>
        <end position="341"/>
    </location>
</feature>
<feature type="transmembrane region" description="Helical" evidence="2">
    <location>
        <begin position="64"/>
        <end position="84"/>
    </location>
</feature>
<keyword evidence="2" id="KW-1133">Transmembrane helix</keyword>
<dbReference type="InterPro" id="IPR002656">
    <property type="entry name" value="Acyl_transf_3_dom"/>
</dbReference>
<dbReference type="PANTHER" id="PTHR37312">
    <property type="entry name" value="MEMBRANE-BOUND ACYLTRANSFERASE YKRP-RELATED"/>
    <property type="match status" value="1"/>
</dbReference>
<accession>A0ABQ6I370</accession>
<protein>
    <submittedName>
        <fullName evidence="4">Acetyltransferase fucose-4-O-acetylase</fullName>
    </submittedName>
</protein>
<feature type="transmembrane region" description="Helical" evidence="2">
    <location>
        <begin position="157"/>
        <end position="176"/>
    </location>
</feature>
<reference evidence="5" key="1">
    <citation type="journal article" date="2019" name="Int. J. Syst. Evol. Microbiol.">
        <title>The Global Catalogue of Microorganisms (GCM) 10K type strain sequencing project: providing services to taxonomists for standard genome sequencing and annotation.</title>
        <authorList>
            <consortium name="The Broad Institute Genomics Platform"/>
            <consortium name="The Broad Institute Genome Sequencing Center for Infectious Disease"/>
            <person name="Wu L."/>
            <person name="Ma J."/>
        </authorList>
    </citation>
    <scope>NUCLEOTIDE SEQUENCE [LARGE SCALE GENOMIC DNA]</scope>
    <source>
        <strain evidence="5">NBRC 106348</strain>
    </source>
</reference>
<evidence type="ECO:0000313" key="4">
    <source>
        <dbReference type="EMBL" id="GMA25116.1"/>
    </source>
</evidence>
<feature type="transmembrane region" description="Helical" evidence="2">
    <location>
        <begin position="289"/>
        <end position="311"/>
    </location>
</feature>
<dbReference type="Proteomes" id="UP001157091">
    <property type="component" value="Unassembled WGS sequence"/>
</dbReference>
<keyword evidence="5" id="KW-1185">Reference proteome</keyword>
<feature type="region of interest" description="Disordered" evidence="1">
    <location>
        <begin position="1"/>
        <end position="29"/>
    </location>
</feature>
<feature type="transmembrane region" description="Helical" evidence="2">
    <location>
        <begin position="96"/>
        <end position="119"/>
    </location>
</feature>
<dbReference type="PANTHER" id="PTHR37312:SF1">
    <property type="entry name" value="MEMBRANE-BOUND ACYLTRANSFERASE YKRP-RELATED"/>
    <property type="match status" value="1"/>
</dbReference>
<dbReference type="InterPro" id="IPR052734">
    <property type="entry name" value="Nod_factor_acetyltransferase"/>
</dbReference>
<comment type="caution">
    <text evidence="4">The sequence shown here is derived from an EMBL/GenBank/DDBJ whole genome shotgun (WGS) entry which is preliminary data.</text>
</comment>
<gene>
    <name evidence="4" type="ORF">GCM10025864_28750</name>
</gene>
<feature type="transmembrane region" description="Helical" evidence="2">
    <location>
        <begin position="323"/>
        <end position="349"/>
    </location>
</feature>
<evidence type="ECO:0000313" key="5">
    <source>
        <dbReference type="Proteomes" id="UP001157091"/>
    </source>
</evidence>
<sequence length="366" mass="40493">MPVDTASRADAGPTPSSSPDSSGSGAGATAREPLWDTLRWVAIALVVIGHSVEARTHDQLAYGLYLWIYAFHVPLFAFVSGIVLRSDEVTPSRGWVVVRQLVVPYVTFSVLWGLLRWWVEGGFVLNLASPYWHLWFLVALAVWRLSVPLFASVRWPVLWAVMLACTMGYFDGVGWQFDASRIFSFLPFFVLGWALARHGAIRPVLRVLRLPVVRVVSGVVLAGTLAVAIFTESFSRQHALRAWLQAQSNFADIGEAHWYGGLVRLGCIGLACLLVAAVVSVVPRVIPVVTAWGAVATMYVYMLHLVPIYVLRTRYDVLGNGTGWLPTIAIVGSALLLAAVTSILPVRWLTRTLVEPRLRWLRNVHE</sequence>
<evidence type="ECO:0000256" key="2">
    <source>
        <dbReference type="SAM" id="Phobius"/>
    </source>
</evidence>
<proteinExistence type="predicted"/>
<keyword evidence="2" id="KW-0472">Membrane</keyword>
<feature type="compositionally biased region" description="Low complexity" evidence="1">
    <location>
        <begin position="9"/>
        <end position="29"/>
    </location>
</feature>
<name>A0ABQ6I370_9MICO</name>
<feature type="transmembrane region" description="Helical" evidence="2">
    <location>
        <begin position="258"/>
        <end position="282"/>
    </location>
</feature>
<evidence type="ECO:0000256" key="1">
    <source>
        <dbReference type="SAM" id="MobiDB-lite"/>
    </source>
</evidence>
<feature type="transmembrane region" description="Helical" evidence="2">
    <location>
        <begin position="182"/>
        <end position="200"/>
    </location>
</feature>
<dbReference type="EMBL" id="BSUK01000001">
    <property type="protein sequence ID" value="GMA25116.1"/>
    <property type="molecule type" value="Genomic_DNA"/>
</dbReference>